<proteinExistence type="predicted"/>
<dbReference type="GO" id="GO:0097367">
    <property type="term" value="F:carbohydrate derivative binding"/>
    <property type="evidence" value="ECO:0007669"/>
    <property type="project" value="InterPro"/>
</dbReference>
<gene>
    <name evidence="4" type="ORF">ACELLULO517_03735</name>
</gene>
<evidence type="ECO:0000256" key="2">
    <source>
        <dbReference type="ARBA" id="ARBA00023277"/>
    </source>
</evidence>
<dbReference type="GO" id="GO:0046348">
    <property type="term" value="P:amino sugar catabolic process"/>
    <property type="evidence" value="ECO:0007669"/>
    <property type="project" value="InterPro"/>
</dbReference>
<evidence type="ECO:0000259" key="3">
    <source>
        <dbReference type="PROSITE" id="PS51464"/>
    </source>
</evidence>
<accession>A0A964E2K6</accession>
<reference evidence="4 5" key="1">
    <citation type="journal article" date="2021" name="Microorganisms">
        <title>Acidisoma silvae sp. nov. and Acidisomacellulosilytica sp. nov., Two Acidophilic Bacteria Isolated from Decaying Wood, Hydrolyzing Cellulose and Producing Poly-3-hydroxybutyrate.</title>
        <authorList>
            <person name="Mieszkin S."/>
            <person name="Pouder E."/>
            <person name="Uroz S."/>
            <person name="Simon-Colin C."/>
            <person name="Alain K."/>
        </authorList>
    </citation>
    <scope>NUCLEOTIDE SEQUENCE [LARGE SCALE GENOMIC DNA]</scope>
    <source>
        <strain evidence="4 5">HW T5.17</strain>
    </source>
</reference>
<evidence type="ECO:0000256" key="1">
    <source>
        <dbReference type="ARBA" id="ARBA00023239"/>
    </source>
</evidence>
<name>A0A964E2K6_9PROT</name>
<protein>
    <submittedName>
        <fullName evidence="4">N-acetylmuramic acid 6-phosphate etherase</fullName>
    </submittedName>
</protein>
<keyword evidence="1" id="KW-0456">Lyase</keyword>
<dbReference type="GO" id="GO:0016835">
    <property type="term" value="F:carbon-oxygen lyase activity"/>
    <property type="evidence" value="ECO:0007669"/>
    <property type="project" value="InterPro"/>
</dbReference>
<dbReference type="InterPro" id="IPR001347">
    <property type="entry name" value="SIS_dom"/>
</dbReference>
<dbReference type="Gene3D" id="3.40.50.10490">
    <property type="entry name" value="Glucose-6-phosphate isomerase like protein, domain 1"/>
    <property type="match status" value="1"/>
</dbReference>
<dbReference type="SUPFAM" id="SSF53697">
    <property type="entry name" value="SIS domain"/>
    <property type="match status" value="1"/>
</dbReference>
<dbReference type="PROSITE" id="PS51464">
    <property type="entry name" value="SIS"/>
    <property type="match status" value="1"/>
</dbReference>
<dbReference type="Proteomes" id="UP000721844">
    <property type="component" value="Unassembled WGS sequence"/>
</dbReference>
<keyword evidence="2" id="KW-0119">Carbohydrate metabolism</keyword>
<dbReference type="EMBL" id="JAESVA010000001">
    <property type="protein sequence ID" value="MCB8879332.1"/>
    <property type="molecule type" value="Genomic_DNA"/>
</dbReference>
<dbReference type="NCBIfam" id="NF009222">
    <property type="entry name" value="PRK12570.1"/>
    <property type="match status" value="1"/>
</dbReference>
<dbReference type="CDD" id="cd05007">
    <property type="entry name" value="SIS_Etherase"/>
    <property type="match status" value="1"/>
</dbReference>
<comment type="caution">
    <text evidence="4">The sequence shown here is derived from an EMBL/GenBank/DDBJ whole genome shotgun (WGS) entry which is preliminary data.</text>
</comment>
<evidence type="ECO:0000313" key="4">
    <source>
        <dbReference type="EMBL" id="MCB8879332.1"/>
    </source>
</evidence>
<dbReference type="AlphaFoldDB" id="A0A964E2K6"/>
<sequence length="310" mass="31931">MTVSSRLSPPVPQTEAVNRRYRDLDLWDSATALETLWEGQMAAMAALRPALPVLAAAADAAAARLATGQGRLIYAGAGTSGRLAALDAAELPPTFDWPYARTHLVIAGGTGSLLRAAEGAEDNADAARAELETAGVSPDDVLIALAASGTTPFAIAAVETARAAGALTIGIANSRGAPLLAAADHAVLLETGAEAIAGSTRMRAGTAQKAVLTLLSTQIMIRLGRIHDGRMVEMRPTNAKLLARAQRMVADLTGCSAEDAAETLEAAQGRIKTAVLMILRAIDAPQAEALLSRHAGILRAALAEGREVPL</sequence>
<keyword evidence="5" id="KW-1185">Reference proteome</keyword>
<dbReference type="NCBIfam" id="NF003915">
    <property type="entry name" value="PRK05441.1"/>
    <property type="match status" value="1"/>
</dbReference>
<dbReference type="PANTHER" id="PTHR10088:SF4">
    <property type="entry name" value="GLUCOKINASE REGULATORY PROTEIN"/>
    <property type="match status" value="1"/>
</dbReference>
<evidence type="ECO:0000313" key="5">
    <source>
        <dbReference type="Proteomes" id="UP000721844"/>
    </source>
</evidence>
<dbReference type="InterPro" id="IPR046348">
    <property type="entry name" value="SIS_dom_sf"/>
</dbReference>
<dbReference type="Pfam" id="PF22645">
    <property type="entry name" value="GKRP_SIS_N"/>
    <property type="match status" value="1"/>
</dbReference>
<dbReference type="GO" id="GO:0016803">
    <property type="term" value="F:ether hydrolase activity"/>
    <property type="evidence" value="ECO:0007669"/>
    <property type="project" value="TreeGrafter"/>
</dbReference>
<dbReference type="InterPro" id="IPR005488">
    <property type="entry name" value="Etherase_MurQ"/>
</dbReference>
<dbReference type="PANTHER" id="PTHR10088">
    <property type="entry name" value="GLUCOKINASE REGULATORY PROTEIN"/>
    <property type="match status" value="1"/>
</dbReference>
<dbReference type="GO" id="GO:0009254">
    <property type="term" value="P:peptidoglycan turnover"/>
    <property type="evidence" value="ECO:0007669"/>
    <property type="project" value="TreeGrafter"/>
</dbReference>
<organism evidence="4 5">
    <name type="scientific">Acidisoma cellulosilyticum</name>
    <dbReference type="NCBI Taxonomy" id="2802395"/>
    <lineage>
        <taxon>Bacteria</taxon>
        <taxon>Pseudomonadati</taxon>
        <taxon>Pseudomonadota</taxon>
        <taxon>Alphaproteobacteria</taxon>
        <taxon>Acetobacterales</taxon>
        <taxon>Acidocellaceae</taxon>
        <taxon>Acidisoma</taxon>
    </lineage>
</organism>
<feature type="domain" description="SIS" evidence="3">
    <location>
        <begin position="61"/>
        <end position="225"/>
    </location>
</feature>
<dbReference type="InterPro" id="IPR040190">
    <property type="entry name" value="MURQ/GCKR"/>
</dbReference>
<dbReference type="Gene3D" id="1.10.8.1080">
    <property type="match status" value="1"/>
</dbReference>